<dbReference type="PANTHER" id="PTHR43201:SF5">
    <property type="entry name" value="MEDIUM-CHAIN ACYL-COA LIGASE ACSF2, MITOCHONDRIAL"/>
    <property type="match status" value="1"/>
</dbReference>
<dbReference type="FunFam" id="3.30.300.30:FF:000008">
    <property type="entry name" value="2,3-dihydroxybenzoate-AMP ligase"/>
    <property type="match status" value="1"/>
</dbReference>
<dbReference type="Pfam" id="PF00501">
    <property type="entry name" value="AMP-binding"/>
    <property type="match status" value="1"/>
</dbReference>
<dbReference type="RefSeq" id="WP_218119486.1">
    <property type="nucleotide sequence ID" value="NZ_FNCV01000002.1"/>
</dbReference>
<dbReference type="Gene3D" id="3.40.50.12780">
    <property type="entry name" value="N-terminal domain of ligase-like"/>
    <property type="match status" value="1"/>
</dbReference>
<dbReference type="NCBIfam" id="NF004837">
    <property type="entry name" value="PRK06187.1"/>
    <property type="match status" value="1"/>
</dbReference>
<dbReference type="EC" id="6.2.1.44" evidence="4"/>
<evidence type="ECO:0000256" key="5">
    <source>
        <dbReference type="ARBA" id="ARBA00067668"/>
    </source>
</evidence>
<protein>
    <recommendedName>
        <fullName evidence="5">3-methylmercaptopropionyl-CoA ligase</fullName>
        <ecNumber evidence="4">6.2.1.44</ecNumber>
    </recommendedName>
</protein>
<keyword evidence="2" id="KW-0436">Ligase</keyword>
<dbReference type="InterPro" id="IPR020845">
    <property type="entry name" value="AMP-binding_CS"/>
</dbReference>
<evidence type="ECO:0000256" key="1">
    <source>
        <dbReference type="ARBA" id="ARBA00006432"/>
    </source>
</evidence>
<dbReference type="PROSITE" id="PS00455">
    <property type="entry name" value="AMP_BINDING"/>
    <property type="match status" value="1"/>
</dbReference>
<dbReference type="Gene3D" id="3.30.300.30">
    <property type="match status" value="1"/>
</dbReference>
<gene>
    <name evidence="8" type="ORF">SAMN05421742_102418</name>
</gene>
<evidence type="ECO:0000256" key="4">
    <source>
        <dbReference type="ARBA" id="ARBA00066616"/>
    </source>
</evidence>
<evidence type="ECO:0000256" key="3">
    <source>
        <dbReference type="ARBA" id="ARBA00051915"/>
    </source>
</evidence>
<dbReference type="PANTHER" id="PTHR43201">
    <property type="entry name" value="ACYL-COA SYNTHETASE"/>
    <property type="match status" value="1"/>
</dbReference>
<dbReference type="InterPro" id="IPR025110">
    <property type="entry name" value="AMP-bd_C"/>
</dbReference>
<accession>A0A1G7X3J8</accession>
<dbReference type="Proteomes" id="UP000217076">
    <property type="component" value="Unassembled WGS sequence"/>
</dbReference>
<evidence type="ECO:0000313" key="9">
    <source>
        <dbReference type="Proteomes" id="UP000217076"/>
    </source>
</evidence>
<evidence type="ECO:0000256" key="2">
    <source>
        <dbReference type="ARBA" id="ARBA00022598"/>
    </source>
</evidence>
<organism evidence="8 9">
    <name type="scientific">Roseospirillum parvum</name>
    <dbReference type="NCBI Taxonomy" id="83401"/>
    <lineage>
        <taxon>Bacteria</taxon>
        <taxon>Pseudomonadati</taxon>
        <taxon>Pseudomonadota</taxon>
        <taxon>Alphaproteobacteria</taxon>
        <taxon>Rhodospirillales</taxon>
        <taxon>Rhodospirillaceae</taxon>
        <taxon>Roseospirillum</taxon>
    </lineage>
</organism>
<keyword evidence="9" id="KW-1185">Reference proteome</keyword>
<evidence type="ECO:0000259" key="6">
    <source>
        <dbReference type="Pfam" id="PF00501"/>
    </source>
</evidence>
<dbReference type="SUPFAM" id="SSF56801">
    <property type="entry name" value="Acetyl-CoA synthetase-like"/>
    <property type="match status" value="1"/>
</dbReference>
<proteinExistence type="inferred from homology"/>
<evidence type="ECO:0000313" key="8">
    <source>
        <dbReference type="EMBL" id="SDG78763.1"/>
    </source>
</evidence>
<evidence type="ECO:0000259" key="7">
    <source>
        <dbReference type="Pfam" id="PF13193"/>
    </source>
</evidence>
<feature type="domain" description="AMP-binding enzyme C-terminal" evidence="7">
    <location>
        <begin position="420"/>
        <end position="495"/>
    </location>
</feature>
<name>A0A1G7X3J8_9PROT</name>
<comment type="similarity">
    <text evidence="1">Belongs to the ATP-dependent AMP-binding enzyme family.</text>
</comment>
<comment type="catalytic activity">
    <reaction evidence="3">
        <text>3-(methylsulfanyl)propanoate + ATP + CoA = 3-(methylsulfanyl)propanoyl-CoA + AMP + diphosphate</text>
        <dbReference type="Rhea" id="RHEA:43052"/>
        <dbReference type="ChEBI" id="CHEBI:30616"/>
        <dbReference type="ChEBI" id="CHEBI:33019"/>
        <dbReference type="ChEBI" id="CHEBI:49016"/>
        <dbReference type="ChEBI" id="CHEBI:57287"/>
        <dbReference type="ChEBI" id="CHEBI:82815"/>
        <dbReference type="ChEBI" id="CHEBI:456215"/>
        <dbReference type="EC" id="6.2.1.44"/>
    </reaction>
    <physiologicalReaction direction="left-to-right" evidence="3">
        <dbReference type="Rhea" id="RHEA:43053"/>
    </physiologicalReaction>
</comment>
<dbReference type="GO" id="GO:0031956">
    <property type="term" value="F:medium-chain fatty acid-CoA ligase activity"/>
    <property type="evidence" value="ECO:0007669"/>
    <property type="project" value="TreeGrafter"/>
</dbReference>
<dbReference type="STRING" id="83401.SAMN05421742_102418"/>
<sequence length="516" mass="56075">MSNLSRWIERHADFTPDKPAIRFEGREITYADFDRLIKAHARALKHRFGVGRGDRVACLAYNAPEQIALLFACARLGALFLPLNWRLAAPEHAYILGDAGARVLIAEGAFQAHAESIHASLPECELVAADFVPPPGSDWHRLAEAVATARGDDSNPHVDQDCPLLLVYTSGTTGHPKGAVLTQAALQWNALNSAHMHDLTSRDHVLTVLPLFHVGGLNIQTTPALYAGATVTLHRRFEAEATARAIAEDRPSLVVLVPATIQALIERPEWADLDLSSLRCMTTGSSIVPPHLIAAVHARGLPVIQVYGATETCPIAIYQRPEDAMGSVGSTGRAALHCDIRVVDDEGNDVPDGTNGELLVRGANVMFEYWGNPKATCEALRGGWYFTGDIGRRDEAGRFWIMERKKDVIISGGENIYPAEIEVLLATMPEVADAVVVGRSDGRWGEVPVACVVLRQGHSLTAEALLARFEGRLARYKHPKDVAFFNALPRNAMGKVQRFRLRATLSEAETPAAAAS</sequence>
<dbReference type="InterPro" id="IPR000873">
    <property type="entry name" value="AMP-dep_synth/lig_dom"/>
</dbReference>
<dbReference type="EMBL" id="FNCV01000002">
    <property type="protein sequence ID" value="SDG78763.1"/>
    <property type="molecule type" value="Genomic_DNA"/>
</dbReference>
<dbReference type="Pfam" id="PF13193">
    <property type="entry name" value="AMP-binding_C"/>
    <property type="match status" value="1"/>
</dbReference>
<reference evidence="9" key="1">
    <citation type="submission" date="2016-10" db="EMBL/GenBank/DDBJ databases">
        <authorList>
            <person name="Varghese N."/>
            <person name="Submissions S."/>
        </authorList>
    </citation>
    <scope>NUCLEOTIDE SEQUENCE [LARGE SCALE GENOMIC DNA]</scope>
    <source>
        <strain evidence="9">930I</strain>
    </source>
</reference>
<dbReference type="InterPro" id="IPR045851">
    <property type="entry name" value="AMP-bd_C_sf"/>
</dbReference>
<dbReference type="AlphaFoldDB" id="A0A1G7X3J8"/>
<feature type="domain" description="AMP-dependent synthetase/ligase" evidence="6">
    <location>
        <begin position="9"/>
        <end position="370"/>
    </location>
</feature>
<dbReference type="InterPro" id="IPR042099">
    <property type="entry name" value="ANL_N_sf"/>
</dbReference>
<dbReference type="GO" id="GO:0006631">
    <property type="term" value="P:fatty acid metabolic process"/>
    <property type="evidence" value="ECO:0007669"/>
    <property type="project" value="TreeGrafter"/>
</dbReference>